<name>A0A4Q5M383_9BACT</name>
<dbReference type="Proteomes" id="UP000293162">
    <property type="component" value="Unassembled WGS sequence"/>
</dbReference>
<gene>
    <name evidence="3" type="ORF">EWM59_04675</name>
</gene>
<dbReference type="PANTHER" id="PTHR43240:SF1">
    <property type="entry name" value="BLR5584 PROTEIN"/>
    <property type="match status" value="1"/>
</dbReference>
<feature type="domain" description="Thioesterase" evidence="2">
    <location>
        <begin position="75"/>
        <end position="151"/>
    </location>
</feature>
<keyword evidence="1" id="KW-0378">Hydrolase</keyword>
<dbReference type="InterPro" id="IPR006683">
    <property type="entry name" value="Thioestr_dom"/>
</dbReference>
<comment type="caution">
    <text evidence="3">The sequence shown here is derived from an EMBL/GenBank/DDBJ whole genome shotgun (WGS) entry which is preliminary data.</text>
</comment>
<dbReference type="EMBL" id="SEWF01000005">
    <property type="protein sequence ID" value="RYU96826.1"/>
    <property type="molecule type" value="Genomic_DNA"/>
</dbReference>
<reference evidence="3 4" key="1">
    <citation type="submission" date="2019-02" db="EMBL/GenBank/DDBJ databases">
        <title>Bacterial novel species Emticicia sp. 17J42-9 isolated from soil.</title>
        <authorList>
            <person name="Jung H.-Y."/>
        </authorList>
    </citation>
    <scope>NUCLEOTIDE SEQUENCE [LARGE SCALE GENOMIC DNA]</scope>
    <source>
        <strain evidence="3 4">17J42-9</strain>
    </source>
</reference>
<dbReference type="InterPro" id="IPR003736">
    <property type="entry name" value="PAAI_dom"/>
</dbReference>
<evidence type="ECO:0000313" key="3">
    <source>
        <dbReference type="EMBL" id="RYU96826.1"/>
    </source>
</evidence>
<dbReference type="CDD" id="cd03443">
    <property type="entry name" value="PaaI_thioesterase"/>
    <property type="match status" value="1"/>
</dbReference>
<sequence>MTKQNRERTFQWDNPLEGAKQALQMSGLDYLQAMGDGKIPFPPLLHTLDFKPTHLEKGKVIFSFKPQEFHYNPIGSVHGGVISAILDSAMGCTLHSILEAGTGYTTLELKVNFLKAITTRIDELHAVGKIIHAGGRTALVEAQLIDKDNTVYAHGVSTCLILKY</sequence>
<dbReference type="PANTHER" id="PTHR43240">
    <property type="entry name" value="1,4-DIHYDROXY-2-NAPHTHOYL-COA THIOESTERASE 1"/>
    <property type="match status" value="1"/>
</dbReference>
<organism evidence="3 4">
    <name type="scientific">Emticicia agri</name>
    <dbReference type="NCBI Taxonomy" id="2492393"/>
    <lineage>
        <taxon>Bacteria</taxon>
        <taxon>Pseudomonadati</taxon>
        <taxon>Bacteroidota</taxon>
        <taxon>Cytophagia</taxon>
        <taxon>Cytophagales</taxon>
        <taxon>Leadbetterellaceae</taxon>
        <taxon>Emticicia</taxon>
    </lineage>
</organism>
<dbReference type="GO" id="GO:0061522">
    <property type="term" value="F:1,4-dihydroxy-2-naphthoyl-CoA thioesterase activity"/>
    <property type="evidence" value="ECO:0007669"/>
    <property type="project" value="TreeGrafter"/>
</dbReference>
<keyword evidence="4" id="KW-1185">Reference proteome</keyword>
<dbReference type="RefSeq" id="WP_130019781.1">
    <property type="nucleotide sequence ID" value="NZ_SEWF01000005.1"/>
</dbReference>
<dbReference type="Pfam" id="PF03061">
    <property type="entry name" value="4HBT"/>
    <property type="match status" value="1"/>
</dbReference>
<dbReference type="GO" id="GO:0005829">
    <property type="term" value="C:cytosol"/>
    <property type="evidence" value="ECO:0007669"/>
    <property type="project" value="TreeGrafter"/>
</dbReference>
<protein>
    <submittedName>
        <fullName evidence="3">PaaI family thioesterase</fullName>
    </submittedName>
</protein>
<evidence type="ECO:0000259" key="2">
    <source>
        <dbReference type="Pfam" id="PF03061"/>
    </source>
</evidence>
<evidence type="ECO:0000256" key="1">
    <source>
        <dbReference type="ARBA" id="ARBA00022801"/>
    </source>
</evidence>
<dbReference type="NCBIfam" id="TIGR00369">
    <property type="entry name" value="unchar_dom_1"/>
    <property type="match status" value="1"/>
</dbReference>
<accession>A0A4Q5M383</accession>
<dbReference type="SUPFAM" id="SSF54637">
    <property type="entry name" value="Thioesterase/thiol ester dehydrase-isomerase"/>
    <property type="match status" value="1"/>
</dbReference>
<proteinExistence type="predicted"/>
<dbReference type="AlphaFoldDB" id="A0A4Q5M383"/>
<dbReference type="Gene3D" id="3.10.129.10">
    <property type="entry name" value="Hotdog Thioesterase"/>
    <property type="match status" value="1"/>
</dbReference>
<dbReference type="InterPro" id="IPR029069">
    <property type="entry name" value="HotDog_dom_sf"/>
</dbReference>
<dbReference type="OrthoDB" id="328435at2"/>
<evidence type="ECO:0000313" key="4">
    <source>
        <dbReference type="Proteomes" id="UP000293162"/>
    </source>
</evidence>